<evidence type="ECO:0000256" key="1">
    <source>
        <dbReference type="RuleBase" id="RU000356"/>
    </source>
</evidence>
<dbReference type="CDD" id="cd01040">
    <property type="entry name" value="Mb-like"/>
    <property type="match status" value="1"/>
</dbReference>
<keyword evidence="1" id="KW-0561">Oxygen transport</keyword>
<evidence type="ECO:0000313" key="3">
    <source>
        <dbReference type="EMBL" id="TFU03028.1"/>
    </source>
</evidence>
<dbReference type="InterPro" id="IPR012292">
    <property type="entry name" value="Globin/Proto"/>
</dbReference>
<sequence>MFDSAAIQSSLETVLARVPDPVPLVYERLYADHPDTVALFFLDRDGRRREHMLSVTFETLLDFIGDKHFSVNMLHCERINHAELGVPPEIYTRFFWVVRDAFRDQLGAEWTPAYETAWNGLLDELEVVVHA</sequence>
<dbReference type="GO" id="GO:0020037">
    <property type="term" value="F:heme binding"/>
    <property type="evidence" value="ECO:0007669"/>
    <property type="project" value="InterPro"/>
</dbReference>
<comment type="similarity">
    <text evidence="1">Belongs to the globin family.</text>
</comment>
<feature type="domain" description="Globin" evidence="2">
    <location>
        <begin position="1"/>
        <end position="131"/>
    </location>
</feature>
<dbReference type="InterPro" id="IPR044399">
    <property type="entry name" value="Mb-like_M"/>
</dbReference>
<reference evidence="3 4" key="1">
    <citation type="submission" date="2019-02" db="EMBL/GenBank/DDBJ databases">
        <title>Polymorphobacter sp. isolated from the lake at the Tibet of China.</title>
        <authorList>
            <person name="Li A."/>
        </authorList>
    </citation>
    <scope>NUCLEOTIDE SEQUENCE [LARGE SCALE GENOMIC DNA]</scope>
    <source>
        <strain evidence="3 4">DJ1R-1</strain>
    </source>
</reference>
<dbReference type="RefSeq" id="WP_135245620.1">
    <property type="nucleotide sequence ID" value="NZ_SIHO01000002.1"/>
</dbReference>
<comment type="caution">
    <text evidence="3">The sequence shown here is derived from an EMBL/GenBank/DDBJ whole genome shotgun (WGS) entry which is preliminary data.</text>
</comment>
<keyword evidence="1" id="KW-0813">Transport</keyword>
<dbReference type="InterPro" id="IPR009050">
    <property type="entry name" value="Globin-like_sf"/>
</dbReference>
<protein>
    <submittedName>
        <fullName evidence="3">Globin</fullName>
    </submittedName>
</protein>
<organism evidence="3 4">
    <name type="scientific">Glacieibacterium arshaanense</name>
    <dbReference type="NCBI Taxonomy" id="2511025"/>
    <lineage>
        <taxon>Bacteria</taxon>
        <taxon>Pseudomonadati</taxon>
        <taxon>Pseudomonadota</taxon>
        <taxon>Alphaproteobacteria</taxon>
        <taxon>Sphingomonadales</taxon>
        <taxon>Sphingosinicellaceae</taxon>
        <taxon>Glacieibacterium</taxon>
    </lineage>
</organism>
<keyword evidence="1" id="KW-0349">Heme</keyword>
<dbReference type="PROSITE" id="PS01033">
    <property type="entry name" value="GLOBIN"/>
    <property type="match status" value="1"/>
</dbReference>
<keyword evidence="1" id="KW-0479">Metal-binding</keyword>
<accession>A0A4Y9EM01</accession>
<dbReference type="Gene3D" id="1.10.490.10">
    <property type="entry name" value="Globins"/>
    <property type="match status" value="1"/>
</dbReference>
<dbReference type="EMBL" id="SIHO01000002">
    <property type="protein sequence ID" value="TFU03028.1"/>
    <property type="molecule type" value="Genomic_DNA"/>
</dbReference>
<dbReference type="Pfam" id="PF00042">
    <property type="entry name" value="Globin"/>
    <property type="match status" value="1"/>
</dbReference>
<dbReference type="SUPFAM" id="SSF46458">
    <property type="entry name" value="Globin-like"/>
    <property type="match status" value="1"/>
</dbReference>
<dbReference type="AlphaFoldDB" id="A0A4Y9EM01"/>
<gene>
    <name evidence="3" type="ORF">EUV02_07450</name>
</gene>
<dbReference type="GO" id="GO:0005344">
    <property type="term" value="F:oxygen carrier activity"/>
    <property type="evidence" value="ECO:0007669"/>
    <property type="project" value="UniProtKB-KW"/>
</dbReference>
<proteinExistence type="inferred from homology"/>
<keyword evidence="1" id="KW-0408">Iron</keyword>
<evidence type="ECO:0000313" key="4">
    <source>
        <dbReference type="Proteomes" id="UP000297737"/>
    </source>
</evidence>
<evidence type="ECO:0000259" key="2">
    <source>
        <dbReference type="PROSITE" id="PS01033"/>
    </source>
</evidence>
<dbReference type="InterPro" id="IPR000971">
    <property type="entry name" value="Globin"/>
</dbReference>
<keyword evidence="4" id="KW-1185">Reference proteome</keyword>
<dbReference type="GO" id="GO:0019825">
    <property type="term" value="F:oxygen binding"/>
    <property type="evidence" value="ECO:0007669"/>
    <property type="project" value="InterPro"/>
</dbReference>
<dbReference type="OrthoDB" id="7594567at2"/>
<dbReference type="Proteomes" id="UP000297737">
    <property type="component" value="Unassembled WGS sequence"/>
</dbReference>
<name>A0A4Y9EM01_9SPHN</name>